<sequence>MQIKKAMVVATLAATTMCAAGAAVSGPAVTVTFKNLGAQPATYTPVTNNETSTFVDARPKPKKLVRAGDSDSYQVQNLISPDANAAVVRYTMDGKTCVFGTTFVYAIGGGSLITGGLTKIPKWNKTATGTGGADCNAAFTLQNPVTHEWSVEFTMR</sequence>
<keyword evidence="3" id="KW-1185">Reference proteome</keyword>
<protein>
    <recommendedName>
        <fullName evidence="4">DUF4879 domain-containing protein</fullName>
    </recommendedName>
</protein>
<evidence type="ECO:0000256" key="1">
    <source>
        <dbReference type="SAM" id="SignalP"/>
    </source>
</evidence>
<accession>A0A7D4E1K1</accession>
<feature type="chain" id="PRO_5028965236" description="DUF4879 domain-containing protein" evidence="1">
    <location>
        <begin position="23"/>
        <end position="156"/>
    </location>
</feature>
<name>A0A7D4E1K1_9BURK</name>
<dbReference type="RefSeq" id="WP_173145612.1">
    <property type="nucleotide sequence ID" value="NZ_CP053985.1"/>
</dbReference>
<feature type="signal peptide" evidence="1">
    <location>
        <begin position="1"/>
        <end position="22"/>
    </location>
</feature>
<keyword evidence="1" id="KW-0732">Signal</keyword>
<organism evidence="2 3">
    <name type="scientific">Achromobacter pestifer</name>
    <dbReference type="NCBI Taxonomy" id="1353889"/>
    <lineage>
        <taxon>Bacteria</taxon>
        <taxon>Pseudomonadati</taxon>
        <taxon>Pseudomonadota</taxon>
        <taxon>Betaproteobacteria</taxon>
        <taxon>Burkholderiales</taxon>
        <taxon>Alcaligenaceae</taxon>
        <taxon>Achromobacter</taxon>
    </lineage>
</organism>
<reference evidence="2 3" key="1">
    <citation type="submission" date="2020-05" db="EMBL/GenBank/DDBJ databases">
        <title>FDA dAtabase for Regulatory Grade micrObial Sequences (FDA-ARGOS): Supporting development and validation of Infectious Disease Dx tests.</title>
        <authorList>
            <person name="Sproer C."/>
            <person name="Gronow S."/>
            <person name="Severitt S."/>
            <person name="Schroder I."/>
            <person name="Tallon L."/>
            <person name="Sadzewicz L."/>
            <person name="Zhao X."/>
            <person name="Vavikolanu K."/>
            <person name="Mehta A."/>
            <person name="Aluvathingal J."/>
            <person name="Nadendla S."/>
            <person name="Myers T."/>
            <person name="Yan Y."/>
            <person name="Sichtig H."/>
        </authorList>
    </citation>
    <scope>NUCLEOTIDE SEQUENCE [LARGE SCALE GENOMIC DNA]</scope>
    <source>
        <strain evidence="2 3">FDAARGOS_790</strain>
    </source>
</reference>
<dbReference type="AlphaFoldDB" id="A0A7D4E1K1"/>
<evidence type="ECO:0008006" key="4">
    <source>
        <dbReference type="Google" id="ProtNLM"/>
    </source>
</evidence>
<dbReference type="EMBL" id="CP053985">
    <property type="protein sequence ID" value="QKH36729.1"/>
    <property type="molecule type" value="Genomic_DNA"/>
</dbReference>
<evidence type="ECO:0000313" key="2">
    <source>
        <dbReference type="EMBL" id="QKH36729.1"/>
    </source>
</evidence>
<evidence type="ECO:0000313" key="3">
    <source>
        <dbReference type="Proteomes" id="UP000500970"/>
    </source>
</evidence>
<dbReference type="Proteomes" id="UP000500970">
    <property type="component" value="Chromosome"/>
</dbReference>
<proteinExistence type="predicted"/>
<gene>
    <name evidence="2" type="ORF">FOC84_17915</name>
</gene>
<dbReference type="KEGG" id="apes:FOC84_17915"/>